<protein>
    <submittedName>
        <fullName evidence="1">Uncharacterized protein</fullName>
    </submittedName>
</protein>
<organism evidence="1 2">
    <name type="scientific">Populus alba</name>
    <name type="common">White poplar</name>
    <dbReference type="NCBI Taxonomy" id="43335"/>
    <lineage>
        <taxon>Eukaryota</taxon>
        <taxon>Viridiplantae</taxon>
        <taxon>Streptophyta</taxon>
        <taxon>Embryophyta</taxon>
        <taxon>Tracheophyta</taxon>
        <taxon>Spermatophyta</taxon>
        <taxon>Magnoliopsida</taxon>
        <taxon>eudicotyledons</taxon>
        <taxon>Gunneridae</taxon>
        <taxon>Pentapetalae</taxon>
        <taxon>rosids</taxon>
        <taxon>fabids</taxon>
        <taxon>Malpighiales</taxon>
        <taxon>Salicaceae</taxon>
        <taxon>Saliceae</taxon>
        <taxon>Populus</taxon>
    </lineage>
</organism>
<name>A0ACC4CX97_POPAL</name>
<evidence type="ECO:0000313" key="1">
    <source>
        <dbReference type="EMBL" id="KAL3609748.1"/>
    </source>
</evidence>
<gene>
    <name evidence="1" type="ORF">D5086_000768</name>
</gene>
<evidence type="ECO:0000313" key="2">
    <source>
        <dbReference type="Proteomes" id="UP000309997"/>
    </source>
</evidence>
<dbReference type="EMBL" id="RCHU02000001">
    <property type="protein sequence ID" value="KAL3609748.1"/>
    <property type="molecule type" value="Genomic_DNA"/>
</dbReference>
<keyword evidence="2" id="KW-1185">Reference proteome</keyword>
<comment type="caution">
    <text evidence="1">The sequence shown here is derived from an EMBL/GenBank/DDBJ whole genome shotgun (WGS) entry which is preliminary data.</text>
</comment>
<reference evidence="1 2" key="1">
    <citation type="journal article" date="2024" name="Plant Biotechnol. J.">
        <title>Genome and CRISPR/Cas9 system of a widespread forest tree (Populus alba) in the world.</title>
        <authorList>
            <person name="Liu Y.J."/>
            <person name="Jiang P.F."/>
            <person name="Han X.M."/>
            <person name="Li X.Y."/>
            <person name="Wang H.M."/>
            <person name="Wang Y.J."/>
            <person name="Wang X.X."/>
            <person name="Zeng Q.Y."/>
        </authorList>
    </citation>
    <scope>NUCLEOTIDE SEQUENCE [LARGE SCALE GENOMIC DNA]</scope>
    <source>
        <strain evidence="2">cv. PAL-ZL1</strain>
    </source>
</reference>
<proteinExistence type="predicted"/>
<sequence>MGRAPCCSKVGLYRGPWTTKEDTLLIDYIQAHGEGHWRSLPKKAGCPDELTMRSRTTGTLTLAKDSRTARQGIGPHAWGNQLEREATLRPATKGRKRRTTKAFAVEKWKAATKTQDLSPTGNKEDGDHTSWGMSGLKVANNGGQAWASNDEEFDGLVCDHDPSCPISLQKDIMLDDIFEEYQQLLKADDHGHLDSFVDSLLA</sequence>
<dbReference type="Proteomes" id="UP000309997">
    <property type="component" value="Unassembled WGS sequence"/>
</dbReference>
<accession>A0ACC4CX97</accession>